<evidence type="ECO:0000313" key="1">
    <source>
        <dbReference type="EMBL" id="CAH1980557.1"/>
    </source>
</evidence>
<proteinExistence type="predicted"/>
<protein>
    <submittedName>
        <fullName evidence="1">Uncharacterized protein</fullName>
    </submittedName>
</protein>
<dbReference type="OrthoDB" id="194139at2759"/>
<gene>
    <name evidence="1" type="ORF">ACAOBT_LOCUS14055</name>
</gene>
<sequence>MRRPLTQLAKGFITKKTIAPSGTTSRRRSKAFI</sequence>
<organism evidence="1 2">
    <name type="scientific">Acanthoscelides obtectus</name>
    <name type="common">Bean weevil</name>
    <name type="synonym">Bruchus obtectus</name>
    <dbReference type="NCBI Taxonomy" id="200917"/>
    <lineage>
        <taxon>Eukaryota</taxon>
        <taxon>Metazoa</taxon>
        <taxon>Ecdysozoa</taxon>
        <taxon>Arthropoda</taxon>
        <taxon>Hexapoda</taxon>
        <taxon>Insecta</taxon>
        <taxon>Pterygota</taxon>
        <taxon>Neoptera</taxon>
        <taxon>Endopterygota</taxon>
        <taxon>Coleoptera</taxon>
        <taxon>Polyphaga</taxon>
        <taxon>Cucujiformia</taxon>
        <taxon>Chrysomeloidea</taxon>
        <taxon>Chrysomelidae</taxon>
        <taxon>Bruchinae</taxon>
        <taxon>Bruchini</taxon>
        <taxon>Acanthoscelides</taxon>
    </lineage>
</organism>
<reference evidence="1" key="1">
    <citation type="submission" date="2022-03" db="EMBL/GenBank/DDBJ databases">
        <authorList>
            <person name="Sayadi A."/>
        </authorList>
    </citation>
    <scope>NUCLEOTIDE SEQUENCE</scope>
</reference>
<accession>A0A9P0KSE8</accession>
<evidence type="ECO:0000313" key="2">
    <source>
        <dbReference type="Proteomes" id="UP001152888"/>
    </source>
</evidence>
<dbReference type="Proteomes" id="UP001152888">
    <property type="component" value="Unassembled WGS sequence"/>
</dbReference>
<keyword evidence="2" id="KW-1185">Reference proteome</keyword>
<comment type="caution">
    <text evidence="1">The sequence shown here is derived from an EMBL/GenBank/DDBJ whole genome shotgun (WGS) entry which is preliminary data.</text>
</comment>
<dbReference type="AlphaFoldDB" id="A0A9P0KSE8"/>
<name>A0A9P0KSE8_ACAOB</name>
<dbReference type="EMBL" id="CAKOFQ010006896">
    <property type="protein sequence ID" value="CAH1980557.1"/>
    <property type="molecule type" value="Genomic_DNA"/>
</dbReference>